<dbReference type="InterPro" id="IPR036397">
    <property type="entry name" value="RNaseH_sf"/>
</dbReference>
<evidence type="ECO:0000313" key="2">
    <source>
        <dbReference type="EMBL" id="CAB5499617.1"/>
    </source>
</evidence>
<accession>A0A8H9CHE2</accession>
<proteinExistence type="predicted"/>
<dbReference type="InterPro" id="IPR012337">
    <property type="entry name" value="RNaseH-like_sf"/>
</dbReference>
<dbReference type="GO" id="GO:0003676">
    <property type="term" value="F:nucleic acid binding"/>
    <property type="evidence" value="ECO:0007669"/>
    <property type="project" value="InterPro"/>
</dbReference>
<reference evidence="2 3" key="1">
    <citation type="submission" date="2020-05" db="EMBL/GenBank/DDBJ databases">
        <authorList>
            <person name="Petersen J."/>
            <person name="Sayavedra L."/>
        </authorList>
    </citation>
    <scope>NUCLEOTIDE SEQUENCE [LARGE SCALE GENOMIC DNA]</scope>
    <source>
        <strain evidence="2">B thermophilus SOXS</strain>
    </source>
</reference>
<evidence type="ECO:0000256" key="1">
    <source>
        <dbReference type="SAM" id="Phobius"/>
    </source>
</evidence>
<dbReference type="Gene3D" id="3.30.420.10">
    <property type="entry name" value="Ribonuclease H-like superfamily/Ribonuclease H"/>
    <property type="match status" value="1"/>
</dbReference>
<keyword evidence="1" id="KW-0812">Transmembrane</keyword>
<keyword evidence="1" id="KW-1133">Transmembrane helix</keyword>
<gene>
    <name evidence="2" type="ORF">THERMOS_1049</name>
</gene>
<dbReference type="Proteomes" id="UP000643672">
    <property type="component" value="Unassembled WGS sequence"/>
</dbReference>
<keyword evidence="1" id="KW-0472">Membrane</keyword>
<dbReference type="EMBL" id="CAESAQ020000053">
    <property type="protein sequence ID" value="CAB5499617.1"/>
    <property type="molecule type" value="Genomic_DNA"/>
</dbReference>
<evidence type="ECO:0000313" key="3">
    <source>
        <dbReference type="Proteomes" id="UP000643672"/>
    </source>
</evidence>
<protein>
    <submittedName>
        <fullName evidence="2">Uncharacterized protein</fullName>
    </submittedName>
</protein>
<feature type="transmembrane region" description="Helical" evidence="1">
    <location>
        <begin position="38"/>
        <end position="56"/>
    </location>
</feature>
<keyword evidence="3" id="KW-1185">Reference proteome</keyword>
<organism evidence="2 3">
    <name type="scientific">Bathymodiolus thermophilus thioautotrophic gill symbiont</name>
    <dbReference type="NCBI Taxonomy" id="2360"/>
    <lineage>
        <taxon>Bacteria</taxon>
        <taxon>Pseudomonadati</taxon>
        <taxon>Pseudomonadota</taxon>
        <taxon>Gammaproteobacteria</taxon>
        <taxon>sulfur-oxidizing symbionts</taxon>
    </lineage>
</organism>
<name>A0A8H9CHE2_9GAMM</name>
<sequence>MVVKQVNATISIKTHKKHSYKLQGPGINHANQVWSTDIIYIGVAGGIAYMITIINWHSKVVLPHKTSNTMDSQLVMSENY</sequence>
<dbReference type="AlphaFoldDB" id="A0A8H9CHE2"/>
<dbReference type="RefSeq" id="WP_122951986.1">
    <property type="nucleotide sequence ID" value="NZ_CAESAQ020000053.1"/>
</dbReference>
<dbReference type="SUPFAM" id="SSF53098">
    <property type="entry name" value="Ribonuclease H-like"/>
    <property type="match status" value="1"/>
</dbReference>
<comment type="caution">
    <text evidence="2">The sequence shown here is derived from an EMBL/GenBank/DDBJ whole genome shotgun (WGS) entry which is preliminary data.</text>
</comment>